<protein>
    <submittedName>
        <fullName evidence="1">Uncharacterized protein</fullName>
    </submittedName>
</protein>
<dbReference type="EMBL" id="CM000765">
    <property type="protein sequence ID" value="OQU81540.1"/>
    <property type="molecule type" value="Genomic_DNA"/>
</dbReference>
<proteinExistence type="predicted"/>
<name>A0A1Z5RCQ9_SORBI</name>
<gene>
    <name evidence="1" type="ORF">SORBI_3006G074150</name>
</gene>
<reference evidence="2" key="2">
    <citation type="journal article" date="2018" name="Plant J.">
        <title>The Sorghum bicolor reference genome: improved assembly, gene annotations, a transcriptome atlas, and signatures of genome organization.</title>
        <authorList>
            <person name="McCormick R.F."/>
            <person name="Truong S.K."/>
            <person name="Sreedasyam A."/>
            <person name="Jenkins J."/>
            <person name="Shu S."/>
            <person name="Sims D."/>
            <person name="Kennedy M."/>
            <person name="Amirebrahimi M."/>
            <person name="Weers B.D."/>
            <person name="McKinley B."/>
            <person name="Mattison A."/>
            <person name="Morishige D.T."/>
            <person name="Grimwood J."/>
            <person name="Schmutz J."/>
            <person name="Mullet J.E."/>
        </authorList>
    </citation>
    <scope>NUCLEOTIDE SEQUENCE [LARGE SCALE GENOMIC DNA]</scope>
    <source>
        <strain evidence="2">cv. BTx623</strain>
    </source>
</reference>
<accession>A0A1Z5RCQ9</accession>
<dbReference type="Proteomes" id="UP000000768">
    <property type="component" value="Chromosome 6"/>
</dbReference>
<evidence type="ECO:0000313" key="2">
    <source>
        <dbReference type="Proteomes" id="UP000000768"/>
    </source>
</evidence>
<dbReference type="Gramene" id="OQU81540">
    <property type="protein sequence ID" value="OQU81540"/>
    <property type="gene ID" value="SORBI_3006G074150"/>
</dbReference>
<dbReference type="InParanoid" id="A0A1Z5RCQ9"/>
<keyword evidence="2" id="KW-1185">Reference proteome</keyword>
<reference evidence="1 2" key="1">
    <citation type="journal article" date="2009" name="Nature">
        <title>The Sorghum bicolor genome and the diversification of grasses.</title>
        <authorList>
            <person name="Paterson A.H."/>
            <person name="Bowers J.E."/>
            <person name="Bruggmann R."/>
            <person name="Dubchak I."/>
            <person name="Grimwood J."/>
            <person name="Gundlach H."/>
            <person name="Haberer G."/>
            <person name="Hellsten U."/>
            <person name="Mitros T."/>
            <person name="Poliakov A."/>
            <person name="Schmutz J."/>
            <person name="Spannagl M."/>
            <person name="Tang H."/>
            <person name="Wang X."/>
            <person name="Wicker T."/>
            <person name="Bharti A.K."/>
            <person name="Chapman J."/>
            <person name="Feltus F.A."/>
            <person name="Gowik U."/>
            <person name="Grigoriev I.V."/>
            <person name="Lyons E."/>
            <person name="Maher C.A."/>
            <person name="Martis M."/>
            <person name="Narechania A."/>
            <person name="Otillar R.P."/>
            <person name="Penning B.W."/>
            <person name="Salamov A.A."/>
            <person name="Wang Y."/>
            <person name="Zhang L."/>
            <person name="Carpita N.C."/>
            <person name="Freeling M."/>
            <person name="Gingle A.R."/>
            <person name="Hash C.T."/>
            <person name="Keller B."/>
            <person name="Klein P."/>
            <person name="Kresovich S."/>
            <person name="McCann M.C."/>
            <person name="Ming R."/>
            <person name="Peterson D.G."/>
            <person name="Mehboob-ur-Rahman"/>
            <person name="Ware D."/>
            <person name="Westhoff P."/>
            <person name="Mayer K.F."/>
            <person name="Messing J."/>
            <person name="Rokhsar D.S."/>
        </authorList>
    </citation>
    <scope>NUCLEOTIDE SEQUENCE [LARGE SCALE GENOMIC DNA]</scope>
    <source>
        <strain evidence="2">cv. BTx623</strain>
    </source>
</reference>
<evidence type="ECO:0000313" key="1">
    <source>
        <dbReference type="EMBL" id="OQU81540.1"/>
    </source>
</evidence>
<sequence>MEYWPSHGGYMEHDADPVAWWSPPPNRRWWPIPHPIYGGGSICTTTAPPTHVPLLFPFISRLQWILWCCNRLSEMF</sequence>
<organism evidence="1 2">
    <name type="scientific">Sorghum bicolor</name>
    <name type="common">Sorghum</name>
    <name type="synonym">Sorghum vulgare</name>
    <dbReference type="NCBI Taxonomy" id="4558"/>
    <lineage>
        <taxon>Eukaryota</taxon>
        <taxon>Viridiplantae</taxon>
        <taxon>Streptophyta</taxon>
        <taxon>Embryophyta</taxon>
        <taxon>Tracheophyta</taxon>
        <taxon>Spermatophyta</taxon>
        <taxon>Magnoliopsida</taxon>
        <taxon>Liliopsida</taxon>
        <taxon>Poales</taxon>
        <taxon>Poaceae</taxon>
        <taxon>PACMAD clade</taxon>
        <taxon>Panicoideae</taxon>
        <taxon>Andropogonodae</taxon>
        <taxon>Andropogoneae</taxon>
        <taxon>Sorghinae</taxon>
        <taxon>Sorghum</taxon>
    </lineage>
</organism>
<dbReference type="AlphaFoldDB" id="A0A1Z5RCQ9"/>